<feature type="region of interest" description="Disordered" evidence="1">
    <location>
        <begin position="169"/>
        <end position="212"/>
    </location>
</feature>
<feature type="compositionally biased region" description="Basic and acidic residues" evidence="1">
    <location>
        <begin position="196"/>
        <end position="205"/>
    </location>
</feature>
<gene>
    <name evidence="3" type="primary">LOC108808433</name>
</gene>
<dbReference type="AlphaFoldDB" id="A0A9W3BVE1"/>
<dbReference type="RefSeq" id="XP_056843252.1">
    <property type="nucleotide sequence ID" value="XM_056987272.1"/>
</dbReference>
<reference evidence="3" key="2">
    <citation type="submission" date="2025-08" db="UniProtKB">
        <authorList>
            <consortium name="RefSeq"/>
        </authorList>
    </citation>
    <scope>IDENTIFICATION</scope>
    <source>
        <tissue evidence="3">Leaf</tissue>
    </source>
</reference>
<evidence type="ECO:0000256" key="1">
    <source>
        <dbReference type="SAM" id="MobiDB-lite"/>
    </source>
</evidence>
<dbReference type="GeneID" id="108808433"/>
<evidence type="ECO:0000313" key="3">
    <source>
        <dbReference type="RefSeq" id="XP_056843252.1"/>
    </source>
</evidence>
<sequence>MASQSKPGPLTPAEYKALMKLRGVPYEAVIDYPNGDAQGNLSFTQITPTFWRYVLATFVRAREEGLEFGLAELKQLYTLKRSSGITGAFLLSPRSGLSIITDIPGKDFYWTDKFFVFKVDPHDYLLGFDLDFFFRVVWILKVDSRTAWSDLSAPPSVVPIALVEPIRPRKDKKGVKRKDPPGEPSDANSDSAPSKRARETPDKRVTRASSQIQSPIVQATPLSVVRPGRDVPLDSRASGEVDVEEVAPKVQRRRLILDEESSKGFNVSSSEPLMQDPGEGISKPVNLPADYRSGSPLAFSYDVDAPILEDPERFAAIWRKLRSSLCALPLLEQMRGRDAYVQMAIANAKAREQERTKQVIDLKVLLTAKATEKVALEEEKIVLEKEKVVLGKEKVTMEADLESLKAKFRRDAELRERVARRERRAACRLVAKGYDAALDKARETIRQRRAESTAEMRLQEVRPKIEALAEYLEGGFELEEELDHLKDVEISTEIEYGLTAVSDDSLRGLDLP</sequence>
<accession>A0A9W3BVE1</accession>
<dbReference type="KEGG" id="rsz:108808433"/>
<protein>
    <submittedName>
        <fullName evidence="3">Uncharacterized protein LOC108808433</fullName>
    </submittedName>
</protein>
<dbReference type="Proteomes" id="UP000504610">
    <property type="component" value="Chromosome 6"/>
</dbReference>
<name>A0A9W3BVE1_RAPSA</name>
<evidence type="ECO:0000313" key="2">
    <source>
        <dbReference type="Proteomes" id="UP000504610"/>
    </source>
</evidence>
<dbReference type="OrthoDB" id="1102599at2759"/>
<reference evidence="2" key="1">
    <citation type="journal article" date="2019" name="Database">
        <title>The radish genome database (RadishGD): an integrated information resource for radish genomics.</title>
        <authorList>
            <person name="Yu H.J."/>
            <person name="Baek S."/>
            <person name="Lee Y.J."/>
            <person name="Cho A."/>
            <person name="Mun J.H."/>
        </authorList>
    </citation>
    <scope>NUCLEOTIDE SEQUENCE [LARGE SCALE GENOMIC DNA]</scope>
    <source>
        <strain evidence="2">cv. WK10039</strain>
    </source>
</reference>
<organism evidence="2 3">
    <name type="scientific">Raphanus sativus</name>
    <name type="common">Radish</name>
    <name type="synonym">Raphanus raphanistrum var. sativus</name>
    <dbReference type="NCBI Taxonomy" id="3726"/>
    <lineage>
        <taxon>Eukaryota</taxon>
        <taxon>Viridiplantae</taxon>
        <taxon>Streptophyta</taxon>
        <taxon>Embryophyta</taxon>
        <taxon>Tracheophyta</taxon>
        <taxon>Spermatophyta</taxon>
        <taxon>Magnoliopsida</taxon>
        <taxon>eudicotyledons</taxon>
        <taxon>Gunneridae</taxon>
        <taxon>Pentapetalae</taxon>
        <taxon>rosids</taxon>
        <taxon>malvids</taxon>
        <taxon>Brassicales</taxon>
        <taxon>Brassicaceae</taxon>
        <taxon>Brassiceae</taxon>
        <taxon>Raphanus</taxon>
    </lineage>
</organism>
<keyword evidence="2" id="KW-1185">Reference proteome</keyword>
<proteinExistence type="predicted"/>